<evidence type="ECO:0000256" key="6">
    <source>
        <dbReference type="ARBA" id="ARBA00023158"/>
    </source>
</evidence>
<dbReference type="Pfam" id="PF02171">
    <property type="entry name" value="Piwi"/>
    <property type="match status" value="1"/>
</dbReference>
<dbReference type="InterPro" id="IPR003100">
    <property type="entry name" value="PAZ_dom"/>
</dbReference>
<dbReference type="CDD" id="cd04658">
    <property type="entry name" value="Piwi_piwi-like_Euk"/>
    <property type="match status" value="1"/>
</dbReference>
<dbReference type="InterPro" id="IPR036397">
    <property type="entry name" value="RNaseH_sf"/>
</dbReference>
<reference evidence="14" key="1">
    <citation type="submission" date="2015-12" db="EMBL/GenBank/DDBJ databases">
        <title>De novo transcriptome assembly of four potential Pierce s Disease insect vectors from Arizona vineyards.</title>
        <authorList>
            <person name="Tassone E.E."/>
        </authorList>
    </citation>
    <scope>NUCLEOTIDE SEQUENCE</scope>
</reference>
<protein>
    <recommendedName>
        <fullName evidence="15">Piwi domain-containing protein</fullName>
    </recommendedName>
</protein>
<gene>
    <name evidence="14" type="ORF">g.18929</name>
    <name evidence="11" type="ORF">g.18931</name>
    <name evidence="13" type="ORF">g.18932</name>
    <name evidence="12" type="ORF">g.18934</name>
</gene>
<keyword evidence="2" id="KW-0217">Developmental protein</keyword>
<evidence type="ECO:0000256" key="4">
    <source>
        <dbReference type="ARBA" id="ARBA00022782"/>
    </source>
</evidence>
<evidence type="ECO:0000256" key="5">
    <source>
        <dbReference type="ARBA" id="ARBA00022884"/>
    </source>
</evidence>
<feature type="region of interest" description="Disordered" evidence="8">
    <location>
        <begin position="114"/>
        <end position="140"/>
    </location>
</feature>
<evidence type="ECO:0000256" key="7">
    <source>
        <dbReference type="ARBA" id="ARBA00038291"/>
    </source>
</evidence>
<dbReference type="SMART" id="SM00949">
    <property type="entry name" value="PAZ"/>
    <property type="match status" value="1"/>
</dbReference>
<dbReference type="FunFam" id="2.170.260.10:FF:000003">
    <property type="entry name" value="Piwi-like RNA-mediated gene silencing 2"/>
    <property type="match status" value="1"/>
</dbReference>
<keyword evidence="5" id="KW-0694">RNA-binding</keyword>
<evidence type="ECO:0000313" key="11">
    <source>
        <dbReference type="EMBL" id="JAS13826.1"/>
    </source>
</evidence>
<dbReference type="EMBL" id="GEDC01019529">
    <property type="protein sequence ID" value="JAS17769.1"/>
    <property type="molecule type" value="Transcribed_RNA"/>
</dbReference>
<keyword evidence="4" id="KW-0221">Differentiation</keyword>
<name>A0A1B6EE87_9HEMI</name>
<evidence type="ECO:0000256" key="1">
    <source>
        <dbReference type="ARBA" id="ARBA00004496"/>
    </source>
</evidence>
<feature type="compositionally biased region" description="Basic and acidic residues" evidence="8">
    <location>
        <begin position="127"/>
        <end position="140"/>
    </location>
</feature>
<dbReference type="SUPFAM" id="SSF53098">
    <property type="entry name" value="Ribonuclease H-like"/>
    <property type="match status" value="1"/>
</dbReference>
<dbReference type="PANTHER" id="PTHR22891">
    <property type="entry name" value="EUKARYOTIC TRANSLATION INITIATION FACTOR 2C"/>
    <property type="match status" value="1"/>
</dbReference>
<evidence type="ECO:0000256" key="8">
    <source>
        <dbReference type="SAM" id="MobiDB-lite"/>
    </source>
</evidence>
<dbReference type="PROSITE" id="PS50822">
    <property type="entry name" value="PIWI"/>
    <property type="match status" value="1"/>
</dbReference>
<dbReference type="EMBL" id="GEDC01023472">
    <property type="protein sequence ID" value="JAS13826.1"/>
    <property type="molecule type" value="Transcribed_RNA"/>
</dbReference>
<dbReference type="EMBL" id="GEDC01001067">
    <property type="protein sequence ID" value="JAS36231.1"/>
    <property type="molecule type" value="Transcribed_RNA"/>
</dbReference>
<dbReference type="EMBL" id="GEDC01016336">
    <property type="protein sequence ID" value="JAS20962.1"/>
    <property type="molecule type" value="Transcribed_RNA"/>
</dbReference>
<dbReference type="GO" id="GO:0003723">
    <property type="term" value="F:RNA binding"/>
    <property type="evidence" value="ECO:0007669"/>
    <property type="project" value="UniProtKB-KW"/>
</dbReference>
<proteinExistence type="inferred from homology"/>
<accession>A0A1B6EE87</accession>
<evidence type="ECO:0000259" key="10">
    <source>
        <dbReference type="PROSITE" id="PS50822"/>
    </source>
</evidence>
<dbReference type="InterPro" id="IPR012337">
    <property type="entry name" value="RNaseH-like_sf"/>
</dbReference>
<dbReference type="Gene3D" id="3.30.420.10">
    <property type="entry name" value="Ribonuclease H-like superfamily/Ribonuclease H"/>
    <property type="match status" value="1"/>
</dbReference>
<evidence type="ECO:0000259" key="9">
    <source>
        <dbReference type="PROSITE" id="PS50821"/>
    </source>
</evidence>
<dbReference type="Pfam" id="PF23278">
    <property type="entry name" value="Piwi_N"/>
    <property type="match status" value="1"/>
</dbReference>
<comment type="subcellular location">
    <subcellularLocation>
        <location evidence="1">Cytoplasm</location>
    </subcellularLocation>
</comment>
<evidence type="ECO:0000313" key="13">
    <source>
        <dbReference type="EMBL" id="JAS20962.1"/>
    </source>
</evidence>
<evidence type="ECO:0008006" key="15">
    <source>
        <dbReference type="Google" id="ProtNLM"/>
    </source>
</evidence>
<keyword evidence="3" id="KW-0963">Cytoplasm</keyword>
<dbReference type="CDD" id="cd02845">
    <property type="entry name" value="PAZ_piwi_like"/>
    <property type="match status" value="1"/>
</dbReference>
<keyword evidence="6" id="KW-0943">RNA-mediated gene silencing</keyword>
<evidence type="ECO:0000256" key="2">
    <source>
        <dbReference type="ARBA" id="ARBA00022473"/>
    </source>
</evidence>
<evidence type="ECO:0000313" key="12">
    <source>
        <dbReference type="EMBL" id="JAS17769.1"/>
    </source>
</evidence>
<comment type="similarity">
    <text evidence="7">Belongs to the argonaute family. Piwi subfamily.</text>
</comment>
<feature type="domain" description="PAZ" evidence="9">
    <location>
        <begin position="310"/>
        <end position="418"/>
    </location>
</feature>
<dbReference type="PROSITE" id="PS50821">
    <property type="entry name" value="PAZ"/>
    <property type="match status" value="1"/>
</dbReference>
<dbReference type="SUPFAM" id="SSF101690">
    <property type="entry name" value="PAZ domain"/>
    <property type="match status" value="1"/>
</dbReference>
<evidence type="ECO:0000313" key="14">
    <source>
        <dbReference type="EMBL" id="JAS36231.1"/>
    </source>
</evidence>
<sequence>MAGRGGRGEALLKFLEQKQKLLGGGDGAEQKLQEPDPLPTGRGPVVEVLGRGARLIQLLSEKDKVMEREDGEQAVRMVPMGRAALLASFIEKDSRTKQTNGLSNTINSIVKPMSKMSTENTESTSKPQEEEKPPVIMKGEKGTRVEVSANYIDIKIDPNQGIFEYLVQFEPDVEARKMRFSLMNDLVYAIGDTRSFDGSVLYLPFKLKEDKYAFDCTHPGDGSDVKVKITYKRKHIMDGHVHFYNVLFRRIMKMLNFVQIQRNHFIPSAAHPFPQHKLEVWPGYATVIEAYEGGLKLCVHSTTRVLRTQTVLQRISEIQRGAGGEWRMAAWNEFIGSSILTRYNNKIYRVDDIEFSKNPLSTFENNEGKMISFKDYYQQRYSLEIRDNRQPLLLSKMKRKDQVVMSVCLIPEFCYLTGLTDDMRNDFRVMKDLGAVSKLDANERQRALKTFINNIRDNEKASKLLNDWGLRIDNTPLRLEGRVADHETIFFGQNKEVPLNADPNWNRQCTSYHMLNVVDLNHWFIVHTQNDSQCVNEFVMKFIEFAGKMGMRVQQPNLIPLPNDRSESYLKALKSNITDHTRLVVVVFRSARDDMYSAVKKLCCVERPVASQVILSKTISSSKNTSKTNSCVQKIALQINCKLGGALWSIKVPFKNAMICGIDTYHDAKGDGKSVGAFVCSLNSALTRWFSLVTIQTKGEELIEGLRTSLYSSLKKYYEINKTYPNTIVIFRDGVGDGQLGHVISFEIEQLKNVMPNISPDYSPELAVIICQKRINTRIYSALRGCQFGNPMPGTILDHSITRRNLYDFFLVSQHVREGTVTPTHYIVAYNSSRLKPDHIQRLTYKMCHLYYNWPGTIRVPAPCQYAHKLAYLVGQNIHKEPSKSLQDKLFYL</sequence>
<dbReference type="Pfam" id="PF02170">
    <property type="entry name" value="PAZ"/>
    <property type="match status" value="1"/>
</dbReference>
<organism evidence="14">
    <name type="scientific">Clastoptera arizonana</name>
    <name type="common">Arizona spittle bug</name>
    <dbReference type="NCBI Taxonomy" id="38151"/>
    <lineage>
        <taxon>Eukaryota</taxon>
        <taxon>Metazoa</taxon>
        <taxon>Ecdysozoa</taxon>
        <taxon>Arthropoda</taxon>
        <taxon>Hexapoda</taxon>
        <taxon>Insecta</taxon>
        <taxon>Pterygota</taxon>
        <taxon>Neoptera</taxon>
        <taxon>Paraneoptera</taxon>
        <taxon>Hemiptera</taxon>
        <taxon>Auchenorrhyncha</taxon>
        <taxon>Cercopoidea</taxon>
        <taxon>Clastopteridae</taxon>
        <taxon>Clastoptera</taxon>
    </lineage>
</organism>
<feature type="region of interest" description="Disordered" evidence="8">
    <location>
        <begin position="23"/>
        <end position="45"/>
    </location>
</feature>
<dbReference type="GO" id="GO:0030154">
    <property type="term" value="P:cell differentiation"/>
    <property type="evidence" value="ECO:0007669"/>
    <property type="project" value="UniProtKB-KW"/>
</dbReference>
<dbReference type="Gene3D" id="3.40.50.2300">
    <property type="match status" value="1"/>
</dbReference>
<dbReference type="AlphaFoldDB" id="A0A1B6EE87"/>
<dbReference type="Gene3D" id="2.170.260.10">
    <property type="entry name" value="paz domain"/>
    <property type="match status" value="1"/>
</dbReference>
<dbReference type="SMART" id="SM00950">
    <property type="entry name" value="Piwi"/>
    <property type="match status" value="1"/>
</dbReference>
<feature type="domain" description="Piwi" evidence="10">
    <location>
        <begin position="583"/>
        <end position="879"/>
    </location>
</feature>
<feature type="compositionally biased region" description="Polar residues" evidence="8">
    <location>
        <begin position="115"/>
        <end position="126"/>
    </location>
</feature>
<dbReference type="GO" id="GO:0005737">
    <property type="term" value="C:cytoplasm"/>
    <property type="evidence" value="ECO:0007669"/>
    <property type="project" value="UniProtKB-SubCell"/>
</dbReference>
<evidence type="ECO:0000256" key="3">
    <source>
        <dbReference type="ARBA" id="ARBA00022490"/>
    </source>
</evidence>
<dbReference type="InterPro" id="IPR036085">
    <property type="entry name" value="PAZ_dom_sf"/>
</dbReference>
<dbReference type="FunFam" id="3.30.420.10:FF:000014">
    <property type="entry name" value="Piwi-like RNA-mediated gene silencing 1"/>
    <property type="match status" value="1"/>
</dbReference>
<dbReference type="GO" id="GO:0140965">
    <property type="term" value="P:secondary piRNA processing"/>
    <property type="evidence" value="ECO:0007669"/>
    <property type="project" value="UniProtKB-ARBA"/>
</dbReference>
<dbReference type="InterPro" id="IPR003165">
    <property type="entry name" value="Piwi"/>
</dbReference>